<name>I0V3G6_9PSEU</name>
<keyword evidence="1" id="KW-1133">Transmembrane helix</keyword>
<dbReference type="Proteomes" id="UP000004691">
    <property type="component" value="Unassembled WGS sequence"/>
</dbReference>
<evidence type="ECO:0000256" key="1">
    <source>
        <dbReference type="SAM" id="Phobius"/>
    </source>
</evidence>
<evidence type="ECO:0000313" key="2">
    <source>
        <dbReference type="EMBL" id="EID54669.1"/>
    </source>
</evidence>
<evidence type="ECO:0000313" key="3">
    <source>
        <dbReference type="Proteomes" id="UP000004691"/>
    </source>
</evidence>
<keyword evidence="3" id="KW-1185">Reference proteome</keyword>
<keyword evidence="1" id="KW-0812">Transmembrane</keyword>
<accession>I0V3G6</accession>
<reference evidence="2 3" key="1">
    <citation type="submission" date="2012-01" db="EMBL/GenBank/DDBJ databases">
        <title>Improved High-Quality Draft sequence of Saccharomonospora xinjiangensis XJ-54.</title>
        <authorList>
            <consortium name="US DOE Joint Genome Institute"/>
            <person name="Lucas S."/>
            <person name="Han J."/>
            <person name="Lapidus A."/>
            <person name="Cheng J.-F."/>
            <person name="Goodwin L."/>
            <person name="Pitluck S."/>
            <person name="Peters L."/>
            <person name="Mikhailova N."/>
            <person name="Teshima H."/>
            <person name="Detter J.C."/>
            <person name="Han C."/>
            <person name="Tapia R."/>
            <person name="Land M."/>
            <person name="Hauser L."/>
            <person name="Kyrpides N."/>
            <person name="Ivanova N."/>
            <person name="Pagani I."/>
            <person name="Brambilla E.-M."/>
            <person name="Klenk H.-P."/>
            <person name="Woyke T."/>
        </authorList>
    </citation>
    <scope>NUCLEOTIDE SEQUENCE [LARGE SCALE GENOMIC DNA]</scope>
    <source>
        <strain evidence="2 3">XJ-54</strain>
    </source>
</reference>
<sequence>MKAREDEQSQQSQQSRKPSFELRAVWGTVAGVLAGLVRWTGLLLAVVLVANVLFVVGEGNPGNGIVSFVADAAGVVSFGFDDLFLPEDRKLRILINHGVAAVFWLVATSLAVKIIRSAGGRSD</sequence>
<keyword evidence="1" id="KW-0472">Membrane</keyword>
<dbReference type="eggNOG" id="ENOG5033GJH">
    <property type="taxonomic scope" value="Bacteria"/>
</dbReference>
<dbReference type="EMBL" id="JH636049">
    <property type="protein sequence ID" value="EID54669.1"/>
    <property type="molecule type" value="Genomic_DNA"/>
</dbReference>
<organism evidence="2 3">
    <name type="scientific">Saccharomonospora xinjiangensis XJ-54</name>
    <dbReference type="NCBI Taxonomy" id="882086"/>
    <lineage>
        <taxon>Bacteria</taxon>
        <taxon>Bacillati</taxon>
        <taxon>Actinomycetota</taxon>
        <taxon>Actinomycetes</taxon>
        <taxon>Pseudonocardiales</taxon>
        <taxon>Pseudonocardiaceae</taxon>
        <taxon>Saccharomonospora</taxon>
    </lineage>
</organism>
<dbReference type="HOGENOM" id="CLU_146066_0_0_11"/>
<feature type="transmembrane region" description="Helical" evidence="1">
    <location>
        <begin position="24"/>
        <end position="56"/>
    </location>
</feature>
<dbReference type="STRING" id="882086.SacxiDRAFT_2445"/>
<dbReference type="AlphaFoldDB" id="I0V3G6"/>
<gene>
    <name evidence="2" type="ORF">SacxiDRAFT_2445</name>
</gene>
<proteinExistence type="predicted"/>
<feature type="transmembrane region" description="Helical" evidence="1">
    <location>
        <begin position="93"/>
        <end position="115"/>
    </location>
</feature>
<protein>
    <submittedName>
        <fullName evidence="2">Uncharacterized protein</fullName>
    </submittedName>
</protein>